<dbReference type="RefSeq" id="WP_149618650.1">
    <property type="nucleotide sequence ID" value="NZ_VOBL01000002.1"/>
</dbReference>
<evidence type="ECO:0000256" key="1">
    <source>
        <dbReference type="ARBA" id="ARBA00022679"/>
    </source>
</evidence>
<protein>
    <submittedName>
        <fullName evidence="4">GNAT family N-acetyltransferase</fullName>
    </submittedName>
</protein>
<feature type="domain" description="N-acetyltransferase" evidence="3">
    <location>
        <begin position="6"/>
        <end position="173"/>
    </location>
</feature>
<dbReference type="PROSITE" id="PS51186">
    <property type="entry name" value="GNAT"/>
    <property type="match status" value="2"/>
</dbReference>
<dbReference type="Gene3D" id="3.40.630.30">
    <property type="match status" value="1"/>
</dbReference>
<dbReference type="InterPro" id="IPR050832">
    <property type="entry name" value="Bact_Acetyltransf"/>
</dbReference>
<dbReference type="CDD" id="cd04301">
    <property type="entry name" value="NAT_SF"/>
    <property type="match status" value="2"/>
</dbReference>
<dbReference type="InterPro" id="IPR000182">
    <property type="entry name" value="GNAT_dom"/>
</dbReference>
<dbReference type="GO" id="GO:0016747">
    <property type="term" value="F:acyltransferase activity, transferring groups other than amino-acyl groups"/>
    <property type="evidence" value="ECO:0007669"/>
    <property type="project" value="InterPro"/>
</dbReference>
<feature type="domain" description="N-acetyltransferase" evidence="3">
    <location>
        <begin position="170"/>
        <end position="321"/>
    </location>
</feature>
<dbReference type="EMBL" id="VOBL01000002">
    <property type="protein sequence ID" value="KAA0979429.1"/>
    <property type="molecule type" value="Genomic_DNA"/>
</dbReference>
<dbReference type="OrthoDB" id="9799092at2"/>
<dbReference type="InterPro" id="IPR016181">
    <property type="entry name" value="Acyl_CoA_acyltransferase"/>
</dbReference>
<dbReference type="SUPFAM" id="SSF55729">
    <property type="entry name" value="Acyl-CoA N-acyltransferases (Nat)"/>
    <property type="match status" value="2"/>
</dbReference>
<accession>A0A5B0EQ27</accession>
<dbReference type="Proteomes" id="UP000323856">
    <property type="component" value="Unassembled WGS sequence"/>
</dbReference>
<sequence length="321" mass="35363">MHQDWIRHEHAKAWSALTRELALCDDTEEFYDEEDLLEELREPGMEPEKDTLGLWENGTMIGYGQLRLALGLRDGRGRVTIGGGISPAFRRRGYGSELMQILEERAAQKMAERYPRVDYTIDMWGNAPGHSAGALALARGYEPARYFEDMMVGSDGFTPVGGPAAVPAELNLVSYSPEVAEPVRILDNEAFADHWGSAPKSREEWAAMTGARSFRSEFSRVLLEEQGNGEAPRPLCYVLSGQWVANELYISRVGTARSARGRGYAAWALSEVVASAFAAGFAKVDLSVDAQSPTGASGLYKRLGFDVVREGIVFRKTCLLS</sequence>
<proteinExistence type="predicted"/>
<dbReference type="PANTHER" id="PTHR43877">
    <property type="entry name" value="AMINOALKYLPHOSPHONATE N-ACETYLTRANSFERASE-RELATED-RELATED"/>
    <property type="match status" value="1"/>
</dbReference>
<evidence type="ECO:0000256" key="2">
    <source>
        <dbReference type="ARBA" id="ARBA00023315"/>
    </source>
</evidence>
<name>A0A5B0EQ27_9MICC</name>
<dbReference type="AlphaFoldDB" id="A0A5B0EQ27"/>
<dbReference type="Pfam" id="PF00583">
    <property type="entry name" value="Acetyltransf_1"/>
    <property type="match status" value="2"/>
</dbReference>
<evidence type="ECO:0000313" key="4">
    <source>
        <dbReference type="EMBL" id="KAA0979429.1"/>
    </source>
</evidence>
<comment type="caution">
    <text evidence="4">The sequence shown here is derived from an EMBL/GenBank/DDBJ whole genome shotgun (WGS) entry which is preliminary data.</text>
</comment>
<evidence type="ECO:0000259" key="3">
    <source>
        <dbReference type="PROSITE" id="PS51186"/>
    </source>
</evidence>
<reference evidence="4 5" key="1">
    <citation type="submission" date="2019-07" db="EMBL/GenBank/DDBJ databases">
        <title>Analysis of the biochemical properties, biological activity and biotechnological potential of siderophores and biosurfactants produced by Antarctic psychrotolerant bacteria.</title>
        <authorList>
            <person name="Styczynski M."/>
            <person name="Krucon T."/>
            <person name="Decewicz P."/>
            <person name="Dziewit L."/>
        </authorList>
    </citation>
    <scope>NUCLEOTIDE SEQUENCE [LARGE SCALE GENOMIC DNA]</scope>
    <source>
        <strain evidence="4 5">ANT_H27</strain>
    </source>
</reference>
<keyword evidence="2" id="KW-0012">Acyltransferase</keyword>
<evidence type="ECO:0000313" key="5">
    <source>
        <dbReference type="Proteomes" id="UP000323856"/>
    </source>
</evidence>
<organism evidence="4 5">
    <name type="scientific">Paeniglutamicibacter gangotriensis</name>
    <dbReference type="NCBI Taxonomy" id="254787"/>
    <lineage>
        <taxon>Bacteria</taxon>
        <taxon>Bacillati</taxon>
        <taxon>Actinomycetota</taxon>
        <taxon>Actinomycetes</taxon>
        <taxon>Micrococcales</taxon>
        <taxon>Micrococcaceae</taxon>
        <taxon>Paeniglutamicibacter</taxon>
    </lineage>
</organism>
<keyword evidence="1 4" id="KW-0808">Transferase</keyword>
<gene>
    <name evidence="4" type="ORF">FQ154_03130</name>
</gene>